<feature type="transmembrane region" description="Helical" evidence="2">
    <location>
        <begin position="12"/>
        <end position="34"/>
    </location>
</feature>
<organism evidence="4 5">
    <name type="scientific">Sulfurisphaera ohwakuensis</name>
    <dbReference type="NCBI Taxonomy" id="69656"/>
    <lineage>
        <taxon>Archaea</taxon>
        <taxon>Thermoproteota</taxon>
        <taxon>Thermoprotei</taxon>
        <taxon>Sulfolobales</taxon>
        <taxon>Sulfolobaceae</taxon>
        <taxon>Sulfurisphaera</taxon>
    </lineage>
</organism>
<keyword evidence="2" id="KW-0472">Membrane</keyword>
<dbReference type="OrthoDB" id="42572at2157"/>
<feature type="transmembrane region" description="Helical" evidence="2">
    <location>
        <begin position="128"/>
        <end position="148"/>
    </location>
</feature>
<evidence type="ECO:0000256" key="1">
    <source>
        <dbReference type="SAM" id="MobiDB-lite"/>
    </source>
</evidence>
<feature type="region of interest" description="Disordered" evidence="1">
    <location>
        <begin position="243"/>
        <end position="280"/>
    </location>
</feature>
<feature type="transmembrane region" description="Helical" evidence="2">
    <location>
        <begin position="160"/>
        <end position="181"/>
    </location>
</feature>
<dbReference type="GeneID" id="42801445"/>
<dbReference type="Pfam" id="PF06157">
    <property type="entry name" value="DUF973"/>
    <property type="match status" value="1"/>
</dbReference>
<name>A0A650CHT9_SULOH</name>
<proteinExistence type="predicted"/>
<keyword evidence="2" id="KW-1133">Transmembrane helix</keyword>
<dbReference type="InterPro" id="IPR009321">
    <property type="entry name" value="DUF973"/>
</dbReference>
<evidence type="ECO:0000313" key="5">
    <source>
        <dbReference type="Proteomes" id="UP000427373"/>
    </source>
</evidence>
<dbReference type="AlphaFoldDB" id="A0A650CHT9"/>
<evidence type="ECO:0000256" key="2">
    <source>
        <dbReference type="SAM" id="Phobius"/>
    </source>
</evidence>
<gene>
    <name evidence="4" type="ORF">D1869_09340</name>
    <name evidence="3" type="ORF">HNQ62_001379</name>
</gene>
<reference evidence="3 6" key="2">
    <citation type="submission" date="2020-08" db="EMBL/GenBank/DDBJ databases">
        <title>Genomic Encyclopedia of Type Strains, Phase IV (KMG-IV): sequencing the most valuable type-strain genomes for metagenomic binning, comparative biology and taxonomic classification.</title>
        <authorList>
            <person name="Goeker M."/>
        </authorList>
    </citation>
    <scope>NUCLEOTIDE SEQUENCE [LARGE SCALE GENOMIC DNA]</scope>
    <source>
        <strain evidence="3 6">DSM 12421</strain>
    </source>
</reference>
<evidence type="ECO:0000313" key="3">
    <source>
        <dbReference type="EMBL" id="MBB5253610.1"/>
    </source>
</evidence>
<dbReference type="Proteomes" id="UP000582213">
    <property type="component" value="Unassembled WGS sequence"/>
</dbReference>
<dbReference type="EMBL" id="CP045484">
    <property type="protein sequence ID" value="QGR17372.1"/>
    <property type="molecule type" value="Genomic_DNA"/>
</dbReference>
<dbReference type="Proteomes" id="UP000427373">
    <property type="component" value="Chromosome"/>
</dbReference>
<protein>
    <submittedName>
        <fullName evidence="4">DUF973 family protein</fullName>
    </submittedName>
</protein>
<dbReference type="KEGG" id="soh:D1869_09340"/>
<feature type="transmembrane region" description="Helical" evidence="2">
    <location>
        <begin position="89"/>
        <end position="122"/>
    </location>
</feature>
<evidence type="ECO:0000313" key="6">
    <source>
        <dbReference type="Proteomes" id="UP000582213"/>
    </source>
</evidence>
<feature type="transmembrane region" description="Helical" evidence="2">
    <location>
        <begin position="46"/>
        <end position="68"/>
    </location>
</feature>
<keyword evidence="2" id="KW-0812">Transmembrane</keyword>
<reference evidence="4 5" key="1">
    <citation type="submission" date="2019-10" db="EMBL/GenBank/DDBJ databases">
        <title>Genome Sequences from Six Type Strain Members of the Archaeal Family Sulfolobaceae: Acidianus ambivalens, Acidianus infernus, Metallosphaera prunae, Stygiolobus azoricus, Sulfolobus metallicus, and Sulfurisphaera ohwakuensis.</title>
        <authorList>
            <person name="Counts J.A."/>
            <person name="Kelly R.M."/>
        </authorList>
    </citation>
    <scope>NUCLEOTIDE SEQUENCE [LARGE SCALE GENOMIC DNA]</scope>
    <source>
        <strain evidence="4 5">TA-1</strain>
    </source>
</reference>
<evidence type="ECO:0000313" key="4">
    <source>
        <dbReference type="EMBL" id="QGR17372.1"/>
    </source>
</evidence>
<dbReference type="RefSeq" id="WP_156014856.1">
    <property type="nucleotide sequence ID" value="NZ_CP045484.1"/>
</dbReference>
<accession>A0A650CHT9</accession>
<dbReference type="EMBL" id="JACHFY010000005">
    <property type="protein sequence ID" value="MBB5253610.1"/>
    <property type="molecule type" value="Genomic_DNA"/>
</dbReference>
<sequence>MSSSAIKYLSLGMLIIILSLPLAVIIWYISLLFGITPPMNVTINGFLLSIFSPMILSGAFVGIINMASFYRIRIGLRILNLDHNTTLGALLNVVASIFLFTGNLLVLLSALVSVINVITILAWISAEILTLVFYISGNIFLGIGLMRLGELMKNSTLKNGGMLITSVVLSYFGYIIAYLGLRKISSQQIAHYFPLMSNIKAPSTKNVLSSKIKTQGNEELTITHPIYYKETVKVRRLQSQETRSVQQQSYQTQKIPSPQPTKQVLPSTLSQSYTPTSMPQSQTTFVINGNGILKSDGTVYLNIYVSQPCIISSVKIENLPYSPLSIQPQSLQIGNNQVLIKFDKVALLGLLKGKEYKLYLTLRTYNIYYPDQVVKIKYETT</sequence>
<keyword evidence="5" id="KW-1185">Reference proteome</keyword>